<dbReference type="GO" id="GO:0045277">
    <property type="term" value="C:respiratory chain complex IV"/>
    <property type="evidence" value="ECO:0007669"/>
    <property type="project" value="EnsemblFungi"/>
</dbReference>
<dbReference type="Proteomes" id="UP000070444">
    <property type="component" value="Unassembled WGS sequence"/>
</dbReference>
<dbReference type="GO" id="GO:0005743">
    <property type="term" value="C:mitochondrial inner membrane"/>
    <property type="evidence" value="ECO:0007669"/>
    <property type="project" value="UniProtKB-SubCell"/>
</dbReference>
<evidence type="ECO:0000256" key="11">
    <source>
        <dbReference type="ARBA" id="ARBA00082360"/>
    </source>
</evidence>
<dbReference type="OrthoDB" id="5947505at2759"/>
<dbReference type="PIRSF" id="PIRSF000277">
    <property type="entry name" value="COX6A1"/>
    <property type="match status" value="1"/>
</dbReference>
<keyword evidence="7" id="KW-1133">Transmembrane helix</keyword>
<keyword evidence="8" id="KW-0496">Mitochondrion</keyword>
<dbReference type="PANTHER" id="PTHR11504">
    <property type="entry name" value="CYTOCHROME C OXIDASE POLYPEPTIDE VIA"/>
    <property type="match status" value="1"/>
</dbReference>
<keyword evidence="9" id="KW-0472">Membrane</keyword>
<evidence type="ECO:0000256" key="2">
    <source>
        <dbReference type="ARBA" id="ARBA00004673"/>
    </source>
</evidence>
<evidence type="ECO:0000256" key="5">
    <source>
        <dbReference type="ARBA" id="ARBA00022792"/>
    </source>
</evidence>
<proteinExistence type="inferred from homology"/>
<dbReference type="GO" id="GO:0006123">
    <property type="term" value="P:mitochondrial electron transport, cytochrome c to oxygen"/>
    <property type="evidence" value="ECO:0007669"/>
    <property type="project" value="TreeGrafter"/>
</dbReference>
<evidence type="ECO:0000256" key="6">
    <source>
        <dbReference type="ARBA" id="ARBA00022946"/>
    </source>
</evidence>
<dbReference type="FunFam" id="4.10.95.10:FF:000001">
    <property type="entry name" value="Cytochrome c oxidase subunit 6A, mitochondrial"/>
    <property type="match status" value="1"/>
</dbReference>
<name>A0A137P5E3_CONC2</name>
<dbReference type="OMA" id="KLPWMVD"/>
<keyword evidence="14" id="KW-1185">Reference proteome</keyword>
<dbReference type="InterPro" id="IPR001349">
    <property type="entry name" value="Cyt_c_oxidase_su6a"/>
</dbReference>
<protein>
    <recommendedName>
        <fullName evidence="10">Cytochrome c oxidase subunit 13, mitochondrial</fullName>
    </recommendedName>
    <alternativeName>
        <fullName evidence="11">Cytochrome c oxidase polypeptide VIa</fullName>
    </alternativeName>
</protein>
<dbReference type="Gene3D" id="4.10.95.10">
    <property type="entry name" value="Cytochrome c oxidase, subunit VIa"/>
    <property type="match status" value="1"/>
</dbReference>
<dbReference type="EMBL" id="KQ964509">
    <property type="protein sequence ID" value="KXN70228.1"/>
    <property type="molecule type" value="Genomic_DNA"/>
</dbReference>
<comment type="pathway">
    <text evidence="2">Energy metabolism; oxidative phosphorylation.</text>
</comment>
<evidence type="ECO:0000256" key="1">
    <source>
        <dbReference type="ARBA" id="ARBA00004434"/>
    </source>
</evidence>
<gene>
    <name evidence="13" type="ORF">CONCODRAFT_7262</name>
</gene>
<sequence>MTILRATRGFVLNNTRRAYSSTVDASRKAYFEELNHSREHAAKATDLWRKISLYICVPILGLTTYNAYKLFTHHQEHLKEHPLEFKAWPHLRIRNKSFPWADSDHSLFHNPAINLDPPSEE</sequence>
<dbReference type="PANTHER" id="PTHR11504:SF0">
    <property type="entry name" value="CYTOCHROME C OXIDASE SUBUNIT"/>
    <property type="match status" value="1"/>
</dbReference>
<reference evidence="13 14" key="1">
    <citation type="journal article" date="2015" name="Genome Biol. Evol.">
        <title>Phylogenomic analyses indicate that early fungi evolved digesting cell walls of algal ancestors of land plants.</title>
        <authorList>
            <person name="Chang Y."/>
            <person name="Wang S."/>
            <person name="Sekimoto S."/>
            <person name="Aerts A.L."/>
            <person name="Choi C."/>
            <person name="Clum A."/>
            <person name="LaButti K.M."/>
            <person name="Lindquist E.A."/>
            <person name="Yee Ngan C."/>
            <person name="Ohm R.A."/>
            <person name="Salamov A.A."/>
            <person name="Grigoriev I.V."/>
            <person name="Spatafora J.W."/>
            <person name="Berbee M.L."/>
        </authorList>
    </citation>
    <scope>NUCLEOTIDE SEQUENCE [LARGE SCALE GENOMIC DNA]</scope>
    <source>
        <strain evidence="13 14">NRRL 28638</strain>
    </source>
</reference>
<keyword evidence="4" id="KW-0812">Transmembrane</keyword>
<evidence type="ECO:0000256" key="10">
    <source>
        <dbReference type="ARBA" id="ARBA00070930"/>
    </source>
</evidence>
<accession>A0A137P5E3</accession>
<evidence type="ECO:0000256" key="8">
    <source>
        <dbReference type="ARBA" id="ARBA00023128"/>
    </source>
</evidence>
<dbReference type="InterPro" id="IPR036418">
    <property type="entry name" value="Cyt_c_oxidase_su6a_sf"/>
</dbReference>
<comment type="subcellular location">
    <subcellularLocation>
        <location evidence="1">Mitochondrion inner membrane</location>
        <topology evidence="1">Single-pass membrane protein</topology>
    </subcellularLocation>
</comment>
<dbReference type="AlphaFoldDB" id="A0A137P5E3"/>
<evidence type="ECO:0000256" key="3">
    <source>
        <dbReference type="ARBA" id="ARBA00005553"/>
    </source>
</evidence>
<evidence type="ECO:0000313" key="13">
    <source>
        <dbReference type="EMBL" id="KXN70228.1"/>
    </source>
</evidence>
<dbReference type="Pfam" id="PF02046">
    <property type="entry name" value="COX6A"/>
    <property type="match status" value="1"/>
</dbReference>
<evidence type="ECO:0000256" key="4">
    <source>
        <dbReference type="ARBA" id="ARBA00022692"/>
    </source>
</evidence>
<evidence type="ECO:0000256" key="7">
    <source>
        <dbReference type="ARBA" id="ARBA00022989"/>
    </source>
</evidence>
<dbReference type="GO" id="GO:0004129">
    <property type="term" value="F:cytochrome-c oxidase activity"/>
    <property type="evidence" value="ECO:0007669"/>
    <property type="project" value="EnsemblFungi"/>
</dbReference>
<evidence type="ECO:0000256" key="12">
    <source>
        <dbReference type="RuleBase" id="RU004396"/>
    </source>
</evidence>
<keyword evidence="5" id="KW-0999">Mitochondrion inner membrane</keyword>
<dbReference type="GO" id="GO:0030234">
    <property type="term" value="F:enzyme regulator activity"/>
    <property type="evidence" value="ECO:0007669"/>
    <property type="project" value="TreeGrafter"/>
</dbReference>
<dbReference type="STRING" id="796925.A0A137P5E3"/>
<evidence type="ECO:0000313" key="14">
    <source>
        <dbReference type="Proteomes" id="UP000070444"/>
    </source>
</evidence>
<keyword evidence="6" id="KW-0809">Transit peptide</keyword>
<organism evidence="13 14">
    <name type="scientific">Conidiobolus coronatus (strain ATCC 28846 / CBS 209.66 / NRRL 28638)</name>
    <name type="common">Delacroixia coronata</name>
    <dbReference type="NCBI Taxonomy" id="796925"/>
    <lineage>
        <taxon>Eukaryota</taxon>
        <taxon>Fungi</taxon>
        <taxon>Fungi incertae sedis</taxon>
        <taxon>Zoopagomycota</taxon>
        <taxon>Entomophthoromycotina</taxon>
        <taxon>Entomophthoromycetes</taxon>
        <taxon>Entomophthorales</taxon>
        <taxon>Ancylistaceae</taxon>
        <taxon>Conidiobolus</taxon>
    </lineage>
</organism>
<evidence type="ECO:0000256" key="9">
    <source>
        <dbReference type="ARBA" id="ARBA00023136"/>
    </source>
</evidence>
<dbReference type="SUPFAM" id="SSF81411">
    <property type="entry name" value="Mitochondrial cytochrome c oxidase subunit VIa"/>
    <property type="match status" value="1"/>
</dbReference>
<comment type="similarity">
    <text evidence="3 12">Belongs to the cytochrome c oxidase subunit 6A family.</text>
</comment>